<dbReference type="EMBL" id="CAKOAT010574042">
    <property type="protein sequence ID" value="CAH8383066.1"/>
    <property type="molecule type" value="Genomic_DNA"/>
</dbReference>
<sequence>MSTVSFTASRQEHDVKKGDELMGVDMVLVEKRLISALLRDLDSFILTKIDMLSQFKHINLVPLIGYCNVNIKMIVVYEYMEKETLKNHMYDLDNPSSTRAIIHRIVKSANILLNKNFMAEVAEFGLSKPAPYLNQTPGYGEQDPISYDLIHDIVGK</sequence>
<gene>
    <name evidence="2" type="ORF">ERUC_LOCUS35549</name>
</gene>
<name>A0ABC8LHM1_ERUVS</name>
<protein>
    <recommendedName>
        <fullName evidence="1">Protein kinase domain-containing protein</fullName>
    </recommendedName>
</protein>
<evidence type="ECO:0000259" key="1">
    <source>
        <dbReference type="PROSITE" id="PS50011"/>
    </source>
</evidence>
<dbReference type="PANTHER" id="PTHR27003:SF368">
    <property type="entry name" value="PROTEIN KINASE DOMAIN-CONTAINING PROTEIN"/>
    <property type="match status" value="1"/>
</dbReference>
<reference evidence="2 3" key="1">
    <citation type="submission" date="2022-03" db="EMBL/GenBank/DDBJ databases">
        <authorList>
            <person name="Macdonald S."/>
            <person name="Ahmed S."/>
            <person name="Newling K."/>
        </authorList>
    </citation>
    <scope>NUCLEOTIDE SEQUENCE [LARGE SCALE GENOMIC DNA]</scope>
</reference>
<dbReference type="AlphaFoldDB" id="A0ABC8LHM1"/>
<dbReference type="Gene3D" id="1.10.510.10">
    <property type="entry name" value="Transferase(Phosphotransferase) domain 1"/>
    <property type="match status" value="1"/>
</dbReference>
<dbReference type="InterPro" id="IPR045272">
    <property type="entry name" value="ANXUR1/2-like"/>
</dbReference>
<dbReference type="Proteomes" id="UP001642260">
    <property type="component" value="Unassembled WGS sequence"/>
</dbReference>
<keyword evidence="3" id="KW-1185">Reference proteome</keyword>
<dbReference type="InterPro" id="IPR001245">
    <property type="entry name" value="Ser-Thr/Tyr_kinase_cat_dom"/>
</dbReference>
<proteinExistence type="predicted"/>
<dbReference type="SUPFAM" id="SSF56112">
    <property type="entry name" value="Protein kinase-like (PK-like)"/>
    <property type="match status" value="1"/>
</dbReference>
<dbReference type="Gene3D" id="3.30.200.20">
    <property type="entry name" value="Phosphorylase Kinase, domain 1"/>
    <property type="match status" value="1"/>
</dbReference>
<feature type="domain" description="Protein kinase" evidence="1">
    <location>
        <begin position="1"/>
        <end position="156"/>
    </location>
</feature>
<accession>A0ABC8LHM1</accession>
<organism evidence="2 3">
    <name type="scientific">Eruca vesicaria subsp. sativa</name>
    <name type="common">Garden rocket</name>
    <name type="synonym">Eruca sativa</name>
    <dbReference type="NCBI Taxonomy" id="29727"/>
    <lineage>
        <taxon>Eukaryota</taxon>
        <taxon>Viridiplantae</taxon>
        <taxon>Streptophyta</taxon>
        <taxon>Embryophyta</taxon>
        <taxon>Tracheophyta</taxon>
        <taxon>Spermatophyta</taxon>
        <taxon>Magnoliopsida</taxon>
        <taxon>eudicotyledons</taxon>
        <taxon>Gunneridae</taxon>
        <taxon>Pentapetalae</taxon>
        <taxon>rosids</taxon>
        <taxon>malvids</taxon>
        <taxon>Brassicales</taxon>
        <taxon>Brassicaceae</taxon>
        <taxon>Brassiceae</taxon>
        <taxon>Eruca</taxon>
    </lineage>
</organism>
<dbReference type="PROSITE" id="PS50011">
    <property type="entry name" value="PROTEIN_KINASE_DOM"/>
    <property type="match status" value="1"/>
</dbReference>
<dbReference type="InterPro" id="IPR011009">
    <property type="entry name" value="Kinase-like_dom_sf"/>
</dbReference>
<dbReference type="PANTHER" id="PTHR27003">
    <property type="entry name" value="OS07G0166700 PROTEIN"/>
    <property type="match status" value="1"/>
</dbReference>
<evidence type="ECO:0000313" key="3">
    <source>
        <dbReference type="Proteomes" id="UP001642260"/>
    </source>
</evidence>
<comment type="caution">
    <text evidence="2">The sequence shown here is derived from an EMBL/GenBank/DDBJ whole genome shotgun (WGS) entry which is preliminary data.</text>
</comment>
<evidence type="ECO:0000313" key="2">
    <source>
        <dbReference type="EMBL" id="CAH8383066.1"/>
    </source>
</evidence>
<dbReference type="InterPro" id="IPR000719">
    <property type="entry name" value="Prot_kinase_dom"/>
</dbReference>
<dbReference type="Pfam" id="PF07714">
    <property type="entry name" value="PK_Tyr_Ser-Thr"/>
    <property type="match status" value="1"/>
</dbReference>